<accession>A0ABT6PJX1</accession>
<gene>
    <name evidence="1" type="ORF">QFW96_05005</name>
</gene>
<sequence length="172" mass="19030">MAATVVVSIVTGPTSTAAADPAPGFDFDPVKLQGRMDDCLEYAVDDAFLLMGWINISTGETRQWRCSSLKHMMWDPRPSGPHDPYVNVNDFMRCADRVVSYGFPRPGDPGNTRYILQYHGTERRGNVVVNSATSDIATIYTEPNNDWAECAYWAPAGANSASQRSDWQMTLS</sequence>
<keyword evidence="2" id="KW-1185">Reference proteome</keyword>
<dbReference type="Proteomes" id="UP001237595">
    <property type="component" value="Unassembled WGS sequence"/>
</dbReference>
<evidence type="ECO:0000313" key="2">
    <source>
        <dbReference type="Proteomes" id="UP001237595"/>
    </source>
</evidence>
<proteinExistence type="predicted"/>
<dbReference type="EMBL" id="JASAOF010000002">
    <property type="protein sequence ID" value="MDI2027953.1"/>
    <property type="molecule type" value="Genomic_DNA"/>
</dbReference>
<organism evidence="1 2">
    <name type="scientific">Saccharopolyspora ipomoeae</name>
    <dbReference type="NCBI Taxonomy" id="3042027"/>
    <lineage>
        <taxon>Bacteria</taxon>
        <taxon>Bacillati</taxon>
        <taxon>Actinomycetota</taxon>
        <taxon>Actinomycetes</taxon>
        <taxon>Pseudonocardiales</taxon>
        <taxon>Pseudonocardiaceae</taxon>
        <taxon>Saccharopolyspora</taxon>
    </lineage>
</organism>
<evidence type="ECO:0000313" key="1">
    <source>
        <dbReference type="EMBL" id="MDI2027953.1"/>
    </source>
</evidence>
<reference evidence="1 2" key="1">
    <citation type="submission" date="2023-04" db="EMBL/GenBank/DDBJ databases">
        <title>Draft genome sequence of Saccharopolyspora sp. TS4A08 isolated from sweet potato rhizospheric soil.</title>
        <authorList>
            <person name="Suksaard P."/>
            <person name="Duangmal K."/>
        </authorList>
    </citation>
    <scope>NUCLEOTIDE SEQUENCE [LARGE SCALE GENOMIC DNA]</scope>
    <source>
        <strain evidence="1 2">TS4A08</strain>
    </source>
</reference>
<name>A0ABT6PJX1_9PSEU</name>
<dbReference type="RefSeq" id="WP_281454331.1">
    <property type="nucleotide sequence ID" value="NZ_JASAOF010000002.1"/>
</dbReference>
<protein>
    <recommendedName>
        <fullName evidence="3">Secreted protein</fullName>
    </recommendedName>
</protein>
<comment type="caution">
    <text evidence="1">The sequence shown here is derived from an EMBL/GenBank/DDBJ whole genome shotgun (WGS) entry which is preliminary data.</text>
</comment>
<evidence type="ECO:0008006" key="3">
    <source>
        <dbReference type="Google" id="ProtNLM"/>
    </source>
</evidence>